<dbReference type="GO" id="GO:0000124">
    <property type="term" value="C:SAGA complex"/>
    <property type="evidence" value="ECO:0007669"/>
    <property type="project" value="InterPro"/>
</dbReference>
<dbReference type="PANTHER" id="PTHR21539">
    <property type="entry name" value="SAGA-ASSOCIATED FACTOR 29"/>
    <property type="match status" value="1"/>
</dbReference>
<protein>
    <recommendedName>
        <fullName evidence="5">SGF29 C-terminal domain-containing protein</fullName>
    </recommendedName>
</protein>
<sequence length="270" mass="29840">MSSNPASAAAHMRHWTAARVHFLQIDDLRDAEEKHLQRAAALHLQLARAPPPHDLEKWDELLATYRATLAKVRDEQRHLQQAQDALAALRAPTAVGGRPGSASERSGSAGSVQATVVVPTIGRHFRHPGSEVKRPKLKFPNIVVGPGTNVAVHTMVDGQHAWIWAIVKTVKNGLYEVADIENESPAFSVTEHDIIPLPPPNYPDFPQGCTVMACYPDTTAFYKAVVVAPPKKGSPEPMYQIQFFDDDNVPFRNVPKTHVTQYVSDKIDRM</sequence>
<keyword evidence="7" id="KW-1185">Reference proteome</keyword>
<dbReference type="InterPro" id="IPR010750">
    <property type="entry name" value="SGF29_tudor-like_dom"/>
</dbReference>
<dbReference type="eggNOG" id="KOG3038">
    <property type="taxonomic scope" value="Eukaryota"/>
</dbReference>
<keyword evidence="4" id="KW-0539">Nucleus</keyword>
<dbReference type="GO" id="GO:0005634">
    <property type="term" value="C:nucleus"/>
    <property type="evidence" value="ECO:0007669"/>
    <property type="project" value="UniProtKB-SubCell"/>
</dbReference>
<dbReference type="CDD" id="cd20394">
    <property type="entry name" value="Tudor_SGF29_rpt2"/>
    <property type="match status" value="1"/>
</dbReference>
<dbReference type="STRING" id="578462.A0A0L0T0J2"/>
<evidence type="ECO:0000313" key="6">
    <source>
        <dbReference type="EMBL" id="KNE68272.1"/>
    </source>
</evidence>
<evidence type="ECO:0000259" key="5">
    <source>
        <dbReference type="PROSITE" id="PS51518"/>
    </source>
</evidence>
<organism evidence="6 7">
    <name type="scientific">Allomyces macrogynus (strain ATCC 38327)</name>
    <name type="common">Allomyces javanicus var. macrogynus</name>
    <dbReference type="NCBI Taxonomy" id="578462"/>
    <lineage>
        <taxon>Eukaryota</taxon>
        <taxon>Fungi</taxon>
        <taxon>Fungi incertae sedis</taxon>
        <taxon>Blastocladiomycota</taxon>
        <taxon>Blastocladiomycetes</taxon>
        <taxon>Blastocladiales</taxon>
        <taxon>Blastocladiaceae</taxon>
        <taxon>Allomyces</taxon>
    </lineage>
</organism>
<dbReference type="VEuPathDB" id="FungiDB:AMAG_12942"/>
<evidence type="ECO:0000256" key="1">
    <source>
        <dbReference type="ARBA" id="ARBA00004123"/>
    </source>
</evidence>
<dbReference type="AlphaFoldDB" id="A0A0L0T0J2"/>
<dbReference type="Pfam" id="PF07039">
    <property type="entry name" value="SGF29_Tudor"/>
    <property type="match status" value="1"/>
</dbReference>
<reference evidence="6 7" key="1">
    <citation type="submission" date="2009-11" db="EMBL/GenBank/DDBJ databases">
        <title>Annotation of Allomyces macrogynus ATCC 38327.</title>
        <authorList>
            <consortium name="The Broad Institute Genome Sequencing Platform"/>
            <person name="Russ C."/>
            <person name="Cuomo C."/>
            <person name="Burger G."/>
            <person name="Gray M.W."/>
            <person name="Holland P.W.H."/>
            <person name="King N."/>
            <person name="Lang F.B.F."/>
            <person name="Roger A.J."/>
            <person name="Ruiz-Trillo I."/>
            <person name="Young S.K."/>
            <person name="Zeng Q."/>
            <person name="Gargeya S."/>
            <person name="Fitzgerald M."/>
            <person name="Haas B."/>
            <person name="Abouelleil A."/>
            <person name="Alvarado L."/>
            <person name="Arachchi H.M."/>
            <person name="Berlin A."/>
            <person name="Chapman S.B."/>
            <person name="Gearin G."/>
            <person name="Goldberg J."/>
            <person name="Griggs A."/>
            <person name="Gujja S."/>
            <person name="Hansen M."/>
            <person name="Heiman D."/>
            <person name="Howarth C."/>
            <person name="Larimer J."/>
            <person name="Lui A."/>
            <person name="MacDonald P.J.P."/>
            <person name="McCowen C."/>
            <person name="Montmayeur A."/>
            <person name="Murphy C."/>
            <person name="Neiman D."/>
            <person name="Pearson M."/>
            <person name="Priest M."/>
            <person name="Roberts A."/>
            <person name="Saif S."/>
            <person name="Shea T."/>
            <person name="Sisk P."/>
            <person name="Stolte C."/>
            <person name="Sykes S."/>
            <person name="Wortman J."/>
            <person name="Nusbaum C."/>
            <person name="Birren B."/>
        </authorList>
    </citation>
    <scope>NUCLEOTIDE SEQUENCE [LARGE SCALE GENOMIC DNA]</scope>
    <source>
        <strain evidence="6 7">ATCC 38327</strain>
    </source>
</reference>
<dbReference type="PANTHER" id="PTHR21539:SF0">
    <property type="entry name" value="SAGA-ASSOCIATED FACTOR 29"/>
    <property type="match status" value="1"/>
</dbReference>
<proteinExistence type="predicted"/>
<comment type="subcellular location">
    <subcellularLocation>
        <location evidence="1">Nucleus</location>
    </subcellularLocation>
</comment>
<evidence type="ECO:0000256" key="4">
    <source>
        <dbReference type="ARBA" id="ARBA00023242"/>
    </source>
</evidence>
<dbReference type="PROSITE" id="PS51518">
    <property type="entry name" value="SGF29_C"/>
    <property type="match status" value="1"/>
</dbReference>
<evidence type="ECO:0000256" key="2">
    <source>
        <dbReference type="ARBA" id="ARBA00023015"/>
    </source>
</evidence>
<evidence type="ECO:0000256" key="3">
    <source>
        <dbReference type="ARBA" id="ARBA00023163"/>
    </source>
</evidence>
<reference evidence="7" key="2">
    <citation type="submission" date="2009-11" db="EMBL/GenBank/DDBJ databases">
        <title>The Genome Sequence of Allomyces macrogynus strain ATCC 38327.</title>
        <authorList>
            <consortium name="The Broad Institute Genome Sequencing Platform"/>
            <person name="Russ C."/>
            <person name="Cuomo C."/>
            <person name="Shea T."/>
            <person name="Young S.K."/>
            <person name="Zeng Q."/>
            <person name="Koehrsen M."/>
            <person name="Haas B."/>
            <person name="Borodovsky M."/>
            <person name="Guigo R."/>
            <person name="Alvarado L."/>
            <person name="Berlin A."/>
            <person name="Borenstein D."/>
            <person name="Chen Z."/>
            <person name="Engels R."/>
            <person name="Freedman E."/>
            <person name="Gellesch M."/>
            <person name="Goldberg J."/>
            <person name="Griggs A."/>
            <person name="Gujja S."/>
            <person name="Heiman D."/>
            <person name="Hepburn T."/>
            <person name="Howarth C."/>
            <person name="Jen D."/>
            <person name="Larson L."/>
            <person name="Lewis B."/>
            <person name="Mehta T."/>
            <person name="Park D."/>
            <person name="Pearson M."/>
            <person name="Roberts A."/>
            <person name="Saif S."/>
            <person name="Shenoy N."/>
            <person name="Sisk P."/>
            <person name="Stolte C."/>
            <person name="Sykes S."/>
            <person name="Walk T."/>
            <person name="White J."/>
            <person name="Yandava C."/>
            <person name="Burger G."/>
            <person name="Gray M.W."/>
            <person name="Holland P.W.H."/>
            <person name="King N."/>
            <person name="Lang F.B.F."/>
            <person name="Roger A.J."/>
            <person name="Ruiz-Trillo I."/>
            <person name="Lander E."/>
            <person name="Nusbaum C."/>
        </authorList>
    </citation>
    <scope>NUCLEOTIDE SEQUENCE [LARGE SCALE GENOMIC DNA]</scope>
    <source>
        <strain evidence="7">ATCC 38327</strain>
    </source>
</reference>
<feature type="domain" description="SGF29 C-terminal" evidence="5">
    <location>
        <begin position="140"/>
        <end position="268"/>
    </location>
</feature>
<dbReference type="OrthoDB" id="10265994at2759"/>
<evidence type="ECO:0000313" key="7">
    <source>
        <dbReference type="Proteomes" id="UP000054350"/>
    </source>
</evidence>
<keyword evidence="3" id="KW-0804">Transcription</keyword>
<dbReference type="Gene3D" id="2.30.30.140">
    <property type="match status" value="1"/>
</dbReference>
<dbReference type="EMBL" id="GG745356">
    <property type="protein sequence ID" value="KNE68272.1"/>
    <property type="molecule type" value="Genomic_DNA"/>
</dbReference>
<dbReference type="Proteomes" id="UP000054350">
    <property type="component" value="Unassembled WGS sequence"/>
</dbReference>
<name>A0A0L0T0J2_ALLM3</name>
<accession>A0A0L0T0J2</accession>
<keyword evidence="2" id="KW-0805">Transcription regulation</keyword>
<gene>
    <name evidence="6" type="ORF">AMAG_12942</name>
</gene>
<dbReference type="InterPro" id="IPR047287">
    <property type="entry name" value="Tudor_SGF29_rpt2"/>
</dbReference>
<dbReference type="InterPro" id="IPR037802">
    <property type="entry name" value="SGF29"/>
</dbReference>